<accession>A0A6N8EFF1</accession>
<keyword evidence="3" id="KW-1185">Reference proteome</keyword>
<sequence length="138" mass="15513">MPSTAAWVDTGFLVALFARNDPHHASAVDFLAKARRLELHSLWPVVVEANFFLDTSGKIALLSWLERHGIILHDIRVAELPAIRATLTKYHDLTPDFTDAALVTLAGIHSINQIITVDVRDFSAYRLPDGRAFERLWL</sequence>
<dbReference type="InterPro" id="IPR029060">
    <property type="entry name" value="PIN-like_dom_sf"/>
</dbReference>
<dbReference type="Proteomes" id="UP000434044">
    <property type="component" value="Unassembled WGS sequence"/>
</dbReference>
<gene>
    <name evidence="2" type="ORF">GJ668_14990</name>
</gene>
<proteinExistence type="predicted"/>
<evidence type="ECO:0000259" key="1">
    <source>
        <dbReference type="Pfam" id="PF01850"/>
    </source>
</evidence>
<dbReference type="Pfam" id="PF01850">
    <property type="entry name" value="PIN"/>
    <property type="match status" value="1"/>
</dbReference>
<dbReference type="AlphaFoldDB" id="A0A6N8EFF1"/>
<evidence type="ECO:0000313" key="2">
    <source>
        <dbReference type="EMBL" id="MTW22381.1"/>
    </source>
</evidence>
<name>A0A6N8EFF1_9GAMM</name>
<comment type="caution">
    <text evidence="2">The sequence shown here is derived from an EMBL/GenBank/DDBJ whole genome shotgun (WGS) entry which is preliminary data.</text>
</comment>
<dbReference type="OrthoDB" id="196926at2"/>
<dbReference type="EMBL" id="WNKT01000038">
    <property type="protein sequence ID" value="MTW22381.1"/>
    <property type="molecule type" value="Genomic_DNA"/>
</dbReference>
<dbReference type="Gene3D" id="3.40.50.1010">
    <property type="entry name" value="5'-nuclease"/>
    <property type="match status" value="1"/>
</dbReference>
<protein>
    <submittedName>
        <fullName evidence="2">PIN domain-containing protein</fullName>
    </submittedName>
</protein>
<reference evidence="2 3" key="1">
    <citation type="submission" date="2019-11" db="EMBL/GenBank/DDBJ databases">
        <title>Whole-genome sequence of the anaerobic purple sulfur bacterium Allochromatium palmeri DSM 15591.</title>
        <authorList>
            <person name="Kyndt J.A."/>
            <person name="Meyer T.E."/>
        </authorList>
    </citation>
    <scope>NUCLEOTIDE SEQUENCE [LARGE SCALE GENOMIC DNA]</scope>
    <source>
        <strain evidence="2 3">DSM 15591</strain>
    </source>
</reference>
<organism evidence="2 3">
    <name type="scientific">Allochromatium palmeri</name>
    <dbReference type="NCBI Taxonomy" id="231048"/>
    <lineage>
        <taxon>Bacteria</taxon>
        <taxon>Pseudomonadati</taxon>
        <taxon>Pseudomonadota</taxon>
        <taxon>Gammaproteobacteria</taxon>
        <taxon>Chromatiales</taxon>
        <taxon>Chromatiaceae</taxon>
        <taxon>Allochromatium</taxon>
    </lineage>
</organism>
<dbReference type="SUPFAM" id="SSF88723">
    <property type="entry name" value="PIN domain-like"/>
    <property type="match status" value="1"/>
</dbReference>
<feature type="domain" description="PIN" evidence="1">
    <location>
        <begin position="8"/>
        <end position="124"/>
    </location>
</feature>
<dbReference type="RefSeq" id="WP_155450945.1">
    <property type="nucleotide sequence ID" value="NZ_WNKT01000038.1"/>
</dbReference>
<dbReference type="InterPro" id="IPR002716">
    <property type="entry name" value="PIN_dom"/>
</dbReference>
<evidence type="ECO:0000313" key="3">
    <source>
        <dbReference type="Proteomes" id="UP000434044"/>
    </source>
</evidence>